<evidence type="ECO:0000313" key="9">
    <source>
        <dbReference type="Proteomes" id="UP000826195"/>
    </source>
</evidence>
<keyword evidence="4" id="KW-0677">Repeat</keyword>
<dbReference type="PANTHER" id="PTHR14619:SF3">
    <property type="entry name" value="PROTEIN NDNF"/>
    <property type="match status" value="1"/>
</dbReference>
<feature type="domain" description="Neuron-derived neurotrophic factor first Fn(III)" evidence="6">
    <location>
        <begin position="111"/>
        <end position="209"/>
    </location>
</feature>
<comment type="subcellular location">
    <subcellularLocation>
        <location evidence="1">Secreted</location>
    </subcellularLocation>
</comment>
<accession>A0AAV7J2K5</accession>
<dbReference type="Pfam" id="PF10179">
    <property type="entry name" value="NDNF"/>
    <property type="match status" value="1"/>
</dbReference>
<evidence type="ECO:0000256" key="3">
    <source>
        <dbReference type="ARBA" id="ARBA00022729"/>
    </source>
</evidence>
<dbReference type="AlphaFoldDB" id="A0AAV7J2K5"/>
<dbReference type="GO" id="GO:0005576">
    <property type="term" value="C:extracellular region"/>
    <property type="evidence" value="ECO:0007669"/>
    <property type="project" value="UniProtKB-SubCell"/>
</dbReference>
<dbReference type="InterPro" id="IPR045805">
    <property type="entry name" value="NDNF_C"/>
</dbReference>
<organism evidence="8 9">
    <name type="scientific">Cotesia glomerata</name>
    <name type="common">Lepidopteran parasitic wasp</name>
    <name type="synonym">Apanteles glomeratus</name>
    <dbReference type="NCBI Taxonomy" id="32391"/>
    <lineage>
        <taxon>Eukaryota</taxon>
        <taxon>Metazoa</taxon>
        <taxon>Ecdysozoa</taxon>
        <taxon>Arthropoda</taxon>
        <taxon>Hexapoda</taxon>
        <taxon>Insecta</taxon>
        <taxon>Pterygota</taxon>
        <taxon>Neoptera</taxon>
        <taxon>Endopterygota</taxon>
        <taxon>Hymenoptera</taxon>
        <taxon>Apocrita</taxon>
        <taxon>Ichneumonoidea</taxon>
        <taxon>Braconidae</taxon>
        <taxon>Microgastrinae</taxon>
        <taxon>Cotesia</taxon>
    </lineage>
</organism>
<evidence type="ECO:0000259" key="6">
    <source>
        <dbReference type="Pfam" id="PF10179"/>
    </source>
</evidence>
<name>A0AAV7J2K5_COTGL</name>
<evidence type="ECO:0000313" key="8">
    <source>
        <dbReference type="EMBL" id="KAH0561581.1"/>
    </source>
</evidence>
<evidence type="ECO:0000259" key="7">
    <source>
        <dbReference type="Pfam" id="PF19433"/>
    </source>
</evidence>
<dbReference type="InterPro" id="IPR019326">
    <property type="entry name" value="NDNF"/>
</dbReference>
<dbReference type="Pfam" id="PF19433">
    <property type="entry name" value="NDNF_C"/>
    <property type="match status" value="1"/>
</dbReference>
<feature type="domain" description="Protein NDNF C-terminal" evidence="7">
    <location>
        <begin position="311"/>
        <end position="446"/>
    </location>
</feature>
<dbReference type="InterPro" id="IPR055271">
    <property type="entry name" value="NDNF_Fn(III)_1"/>
</dbReference>
<sequence length="449" mass="50282">MNEHICTDKTAAALTRWPVNALIPGSPLFSYQGDEAQNFTIPRVRAGLYRLEIKTKDVTTDANILDRSPKTVLLYATSSALDHLPVSYESSRGKRHRALRFQPRRNRRRLTVSWSKSHVDPHSSNYCLAVTSGGSQHPPTLCAAQNLLETHSRPIKTYGSSREHQHRGDPEGLHCFNQTKLTLHGLKYNTTYDFTLYVVSTRNNVSTRVSTESFKFRRTPAQVLRTGRYVTANLGKYDGFMNFQYQPPHNGSTEFYIFPCGGGIVWAKLRGPSGVIKKKEVIGHASLRAPSLEPGSRYTLGIYATPQELTKVSSVKVLATPEGSILYPEVPTKSLPREYRSLRKCHEVTVGVESAGAAKYCVLVRELRGSSAAGIASIPDQCGLHRRRRSEYTLEQCEDRANPPDNRALLFTVKRLQPAKAYLLQITAQINGQSLSYPLIDVHTRRCQL</sequence>
<evidence type="ECO:0008006" key="10">
    <source>
        <dbReference type="Google" id="ProtNLM"/>
    </source>
</evidence>
<dbReference type="EMBL" id="JAHXZJ010000374">
    <property type="protein sequence ID" value="KAH0561581.1"/>
    <property type="molecule type" value="Genomic_DNA"/>
</dbReference>
<comment type="caution">
    <text evidence="8">The sequence shown here is derived from an EMBL/GenBank/DDBJ whole genome shotgun (WGS) entry which is preliminary data.</text>
</comment>
<gene>
    <name evidence="8" type="ORF">KQX54_017836</name>
</gene>
<keyword evidence="5" id="KW-0325">Glycoprotein</keyword>
<evidence type="ECO:0000256" key="4">
    <source>
        <dbReference type="ARBA" id="ARBA00022737"/>
    </source>
</evidence>
<evidence type="ECO:0000256" key="5">
    <source>
        <dbReference type="ARBA" id="ARBA00023180"/>
    </source>
</evidence>
<proteinExistence type="predicted"/>
<protein>
    <recommendedName>
        <fullName evidence="10">Protein NDNF</fullName>
    </recommendedName>
</protein>
<reference evidence="8 9" key="1">
    <citation type="journal article" date="2021" name="J. Hered.">
        <title>A chromosome-level genome assembly of the parasitoid wasp, Cotesia glomerata (Hymenoptera: Braconidae).</title>
        <authorList>
            <person name="Pinto B.J."/>
            <person name="Weis J.J."/>
            <person name="Gamble T."/>
            <person name="Ode P.J."/>
            <person name="Paul R."/>
            <person name="Zaspel J.M."/>
        </authorList>
    </citation>
    <scope>NUCLEOTIDE SEQUENCE [LARGE SCALE GENOMIC DNA]</scope>
    <source>
        <strain evidence="8">CgM1</strain>
    </source>
</reference>
<evidence type="ECO:0000256" key="1">
    <source>
        <dbReference type="ARBA" id="ARBA00004613"/>
    </source>
</evidence>
<keyword evidence="9" id="KW-1185">Reference proteome</keyword>
<keyword evidence="3" id="KW-0732">Signal</keyword>
<dbReference type="PANTHER" id="PTHR14619">
    <property type="entry name" value="NEURON-DERIVED NEUROTROPHIC FACTOR"/>
    <property type="match status" value="1"/>
</dbReference>
<keyword evidence="2" id="KW-0964">Secreted</keyword>
<evidence type="ECO:0000256" key="2">
    <source>
        <dbReference type="ARBA" id="ARBA00022525"/>
    </source>
</evidence>
<dbReference type="Proteomes" id="UP000826195">
    <property type="component" value="Unassembled WGS sequence"/>
</dbReference>